<proteinExistence type="predicted"/>
<feature type="transmembrane region" description="Helical" evidence="1">
    <location>
        <begin position="7"/>
        <end position="25"/>
    </location>
</feature>
<feature type="transmembrane region" description="Helical" evidence="1">
    <location>
        <begin position="31"/>
        <end position="54"/>
    </location>
</feature>
<reference evidence="2 3" key="1">
    <citation type="submission" date="2022-03" db="EMBL/GenBank/DDBJ databases">
        <title>Chryseobacterium sp. isolated from the Andong Sikhe.</title>
        <authorList>
            <person name="Won M."/>
            <person name="Kim S.-J."/>
            <person name="Kwon S.-W."/>
        </authorList>
    </citation>
    <scope>NUCLEOTIDE SEQUENCE [LARGE SCALE GENOMIC DNA]</scope>
    <source>
        <strain evidence="2 3">ADR-1</strain>
    </source>
</reference>
<gene>
    <name evidence="2" type="ORF">MTP08_13915</name>
</gene>
<sequence>MKTTKLFIGTLIFGILIFCSNYFLFNEENEISVMSAALQSLFSSVIFFVLMYFINKKNNNESTN</sequence>
<name>A0ABY4BGD3_9FLAO</name>
<evidence type="ECO:0000256" key="1">
    <source>
        <dbReference type="SAM" id="Phobius"/>
    </source>
</evidence>
<organism evidence="2 3">
    <name type="scientific">Chryseobacterium oryzae</name>
    <dbReference type="NCBI Taxonomy" id="2929799"/>
    <lineage>
        <taxon>Bacteria</taxon>
        <taxon>Pseudomonadati</taxon>
        <taxon>Bacteroidota</taxon>
        <taxon>Flavobacteriia</taxon>
        <taxon>Flavobacteriales</taxon>
        <taxon>Weeksellaceae</taxon>
        <taxon>Chryseobacterium group</taxon>
        <taxon>Chryseobacterium</taxon>
    </lineage>
</organism>
<keyword evidence="3" id="KW-1185">Reference proteome</keyword>
<dbReference type="EMBL" id="CP094529">
    <property type="protein sequence ID" value="UOE38130.1"/>
    <property type="molecule type" value="Genomic_DNA"/>
</dbReference>
<keyword evidence="1" id="KW-0812">Transmembrane</keyword>
<evidence type="ECO:0000313" key="3">
    <source>
        <dbReference type="Proteomes" id="UP000831068"/>
    </source>
</evidence>
<protein>
    <submittedName>
        <fullName evidence="2">Uncharacterized protein</fullName>
    </submittedName>
</protein>
<keyword evidence="1" id="KW-0472">Membrane</keyword>
<dbReference type="Proteomes" id="UP000831068">
    <property type="component" value="Chromosome"/>
</dbReference>
<dbReference type="RefSeq" id="WP_243576455.1">
    <property type="nucleotide sequence ID" value="NZ_CP094529.1"/>
</dbReference>
<accession>A0ABY4BGD3</accession>
<evidence type="ECO:0000313" key="2">
    <source>
        <dbReference type="EMBL" id="UOE38130.1"/>
    </source>
</evidence>
<keyword evidence="1" id="KW-1133">Transmembrane helix</keyword>